<comment type="caution">
    <text evidence="9">The sequence shown here is derived from an EMBL/GenBank/DDBJ whole genome shotgun (WGS) entry which is preliminary data.</text>
</comment>
<organism evidence="9 10">
    <name type="scientific">Penaeus vannamei</name>
    <name type="common">Whiteleg shrimp</name>
    <name type="synonym">Litopenaeus vannamei</name>
    <dbReference type="NCBI Taxonomy" id="6689"/>
    <lineage>
        <taxon>Eukaryota</taxon>
        <taxon>Metazoa</taxon>
        <taxon>Ecdysozoa</taxon>
        <taxon>Arthropoda</taxon>
        <taxon>Crustacea</taxon>
        <taxon>Multicrustacea</taxon>
        <taxon>Malacostraca</taxon>
        <taxon>Eumalacostraca</taxon>
        <taxon>Eucarida</taxon>
        <taxon>Decapoda</taxon>
        <taxon>Dendrobranchiata</taxon>
        <taxon>Penaeoidea</taxon>
        <taxon>Penaeidae</taxon>
        <taxon>Penaeus</taxon>
    </lineage>
</organism>
<keyword evidence="5" id="KW-0482">Metalloprotease</keyword>
<dbReference type="PANTHER" id="PTHR48480">
    <property type="match status" value="1"/>
</dbReference>
<feature type="domain" description="Peptidase M24" evidence="8">
    <location>
        <begin position="60"/>
        <end position="325"/>
    </location>
</feature>
<evidence type="ECO:0000256" key="1">
    <source>
        <dbReference type="ARBA" id="ARBA00001936"/>
    </source>
</evidence>
<dbReference type="GO" id="GO:0046872">
    <property type="term" value="F:metal ion binding"/>
    <property type="evidence" value="ECO:0007669"/>
    <property type="project" value="UniProtKB-KW"/>
</dbReference>
<dbReference type="EMBL" id="QCYY01003066">
    <property type="protein sequence ID" value="ROT65618.1"/>
    <property type="molecule type" value="Genomic_DNA"/>
</dbReference>
<evidence type="ECO:0000313" key="10">
    <source>
        <dbReference type="Proteomes" id="UP000283509"/>
    </source>
</evidence>
<evidence type="ECO:0000256" key="6">
    <source>
        <dbReference type="ARBA" id="ARBA00023211"/>
    </source>
</evidence>
<sequence>MQVLKPSCLYRRRGTNTDSGKTTREAAFEGISQFQVDNSILHDEIAECRVTKTEAELEVLRFASRVSAAAHKAVMRKIRPGMKEYQLEAIFQHHSYYHGGCRHQAYTNICGSGCNAAVLHYGHAGAPNARTVGDGDICLFDMGAEYYCYTSDITCSFPANGKFTEDQKAIYNAVLSASRAVMAAVRPGVSWVEMHRVSYRAMLEKLKEANIVQGDIDEMMKVTLGAVFQPHGLGHLLGLDVHDVGGYLEGNPGRPQEAGFRSLRTARILEENMVLTIEPGCYFIDHLLDQALANPEQARFLVPEAIARFRGFGGVRIEDDIVVTANGMEDLTGGSIPRTVEAIEQHMAEGQREEEMFIPQLHAQEKLGH</sequence>
<keyword evidence="10" id="KW-1185">Reference proteome</keyword>
<evidence type="ECO:0000256" key="3">
    <source>
        <dbReference type="ARBA" id="ARBA00022723"/>
    </source>
</evidence>
<dbReference type="Gene3D" id="3.90.230.10">
    <property type="entry name" value="Creatinase/methionine aminopeptidase superfamily"/>
    <property type="match status" value="1"/>
</dbReference>
<dbReference type="CDD" id="cd01087">
    <property type="entry name" value="Prolidase"/>
    <property type="match status" value="1"/>
</dbReference>
<dbReference type="GO" id="GO:0008237">
    <property type="term" value="F:metallopeptidase activity"/>
    <property type="evidence" value="ECO:0007669"/>
    <property type="project" value="UniProtKB-KW"/>
</dbReference>
<reference evidence="9 10" key="1">
    <citation type="submission" date="2018-04" db="EMBL/GenBank/DDBJ databases">
        <authorList>
            <person name="Zhang X."/>
            <person name="Yuan J."/>
            <person name="Li F."/>
            <person name="Xiang J."/>
        </authorList>
    </citation>
    <scope>NUCLEOTIDE SEQUENCE [LARGE SCALE GENOMIC DNA]</scope>
    <source>
        <tissue evidence="9">Muscle</tissue>
    </source>
</reference>
<dbReference type="InterPro" id="IPR036005">
    <property type="entry name" value="Creatinase/aminopeptidase-like"/>
</dbReference>
<dbReference type="OrthoDB" id="10261878at2759"/>
<dbReference type="PANTHER" id="PTHR48480:SF2">
    <property type="entry name" value="PEPTIDASE D"/>
    <property type="match status" value="1"/>
</dbReference>
<dbReference type="InterPro" id="IPR000994">
    <property type="entry name" value="Pept_M24"/>
</dbReference>
<evidence type="ECO:0000259" key="8">
    <source>
        <dbReference type="Pfam" id="PF00557"/>
    </source>
</evidence>
<keyword evidence="3 7" id="KW-0479">Metal-binding</keyword>
<dbReference type="PROSITE" id="PS00491">
    <property type="entry name" value="PROLINE_PEPTIDASE"/>
    <property type="match status" value="1"/>
</dbReference>
<keyword evidence="4" id="KW-0378">Hydrolase</keyword>
<comment type="cofactor">
    <cofactor evidence="1">
        <name>Mn(2+)</name>
        <dbReference type="ChEBI" id="CHEBI:29035"/>
    </cofactor>
</comment>
<dbReference type="STRING" id="6689.A0A423SMZ4"/>
<reference evidence="9 10" key="2">
    <citation type="submission" date="2019-01" db="EMBL/GenBank/DDBJ databases">
        <title>The decoding of complex shrimp genome reveals the adaptation for benthos swimmer, frequently molting mechanism and breeding impact on genome.</title>
        <authorList>
            <person name="Sun Y."/>
            <person name="Gao Y."/>
            <person name="Yu Y."/>
        </authorList>
    </citation>
    <scope>NUCLEOTIDE SEQUENCE [LARGE SCALE GENOMIC DNA]</scope>
    <source>
        <tissue evidence="9">Muscle</tissue>
    </source>
</reference>
<dbReference type="Proteomes" id="UP000283509">
    <property type="component" value="Unassembled WGS sequence"/>
</dbReference>
<protein>
    <recommendedName>
        <fullName evidence="8">Peptidase M24 domain-containing protein</fullName>
    </recommendedName>
</protein>
<dbReference type="InterPro" id="IPR029149">
    <property type="entry name" value="Creatin/AminoP/Spt16_N"/>
</dbReference>
<dbReference type="FunFam" id="3.90.230.10:FF:000002">
    <property type="entry name" value="Xaa-Pro aminopeptidase 3"/>
    <property type="match status" value="1"/>
</dbReference>
<evidence type="ECO:0000256" key="2">
    <source>
        <dbReference type="ARBA" id="ARBA00022670"/>
    </source>
</evidence>
<proteinExistence type="inferred from homology"/>
<comment type="similarity">
    <text evidence="7">Belongs to the peptidase M24B family.</text>
</comment>
<dbReference type="InterPro" id="IPR052433">
    <property type="entry name" value="X-Pro_dipept-like"/>
</dbReference>
<keyword evidence="6" id="KW-0464">Manganese</keyword>
<gene>
    <name evidence="9" type="ORF">C7M84_016421</name>
</gene>
<evidence type="ECO:0000256" key="5">
    <source>
        <dbReference type="ARBA" id="ARBA00023049"/>
    </source>
</evidence>
<name>A0A423SMZ4_PENVA</name>
<dbReference type="GO" id="GO:0006508">
    <property type="term" value="P:proteolysis"/>
    <property type="evidence" value="ECO:0007669"/>
    <property type="project" value="UniProtKB-KW"/>
</dbReference>
<dbReference type="AlphaFoldDB" id="A0A423SMZ4"/>
<accession>A0A423SMZ4</accession>
<evidence type="ECO:0000256" key="7">
    <source>
        <dbReference type="RuleBase" id="RU000590"/>
    </source>
</evidence>
<dbReference type="Gene3D" id="3.40.350.10">
    <property type="entry name" value="Creatinase/prolidase N-terminal domain"/>
    <property type="match status" value="1"/>
</dbReference>
<evidence type="ECO:0000256" key="4">
    <source>
        <dbReference type="ARBA" id="ARBA00022801"/>
    </source>
</evidence>
<dbReference type="Pfam" id="PF00557">
    <property type="entry name" value="Peptidase_M24"/>
    <property type="match status" value="1"/>
</dbReference>
<dbReference type="SUPFAM" id="SSF55920">
    <property type="entry name" value="Creatinase/aminopeptidase"/>
    <property type="match status" value="1"/>
</dbReference>
<evidence type="ECO:0000313" key="9">
    <source>
        <dbReference type="EMBL" id="ROT65618.1"/>
    </source>
</evidence>
<keyword evidence="2" id="KW-0645">Protease</keyword>
<dbReference type="InterPro" id="IPR001131">
    <property type="entry name" value="Peptidase_M24B_aminopep-P_CS"/>
</dbReference>